<sequence>MKKKGKTKSTTWCLMLCGEICDHLTHFLDLSLLTFSLVGLIRDDSDRIALFKNLHTQLSFCLGNGARRNGRQILSRIKFETPSYNWTGKTKRAENKHEASSGIEDRHNGQQPTGRIEYIKQMFNRPNNHCFSDFIRR</sequence>
<gene>
    <name evidence="2" type="ORF">T01_4566</name>
</gene>
<reference evidence="2 3" key="1">
    <citation type="submission" date="2015-01" db="EMBL/GenBank/DDBJ databases">
        <title>Evolution of Trichinella species and genotypes.</title>
        <authorList>
            <person name="Korhonen P.K."/>
            <person name="Edoardo P."/>
            <person name="Giuseppe L.R."/>
            <person name="Gasser R.B."/>
        </authorList>
    </citation>
    <scope>NUCLEOTIDE SEQUENCE [LARGE SCALE GENOMIC DNA]</scope>
    <source>
        <strain evidence="2">ISS3</strain>
    </source>
</reference>
<name>A0A0V1BBR7_TRISP</name>
<protein>
    <submittedName>
        <fullName evidence="2">Uncharacterized protein</fullName>
    </submittedName>
</protein>
<evidence type="ECO:0000256" key="1">
    <source>
        <dbReference type="SAM" id="MobiDB-lite"/>
    </source>
</evidence>
<comment type="caution">
    <text evidence="2">The sequence shown here is derived from an EMBL/GenBank/DDBJ whole genome shotgun (WGS) entry which is preliminary data.</text>
</comment>
<accession>A0A0V1BBR7</accession>
<feature type="compositionally biased region" description="Basic and acidic residues" evidence="1">
    <location>
        <begin position="91"/>
        <end position="108"/>
    </location>
</feature>
<dbReference type="Proteomes" id="UP000054776">
    <property type="component" value="Unassembled WGS sequence"/>
</dbReference>
<evidence type="ECO:0000313" key="2">
    <source>
        <dbReference type="EMBL" id="KRY34436.1"/>
    </source>
</evidence>
<keyword evidence="3" id="KW-1185">Reference proteome</keyword>
<feature type="region of interest" description="Disordered" evidence="1">
    <location>
        <begin position="90"/>
        <end position="111"/>
    </location>
</feature>
<proteinExistence type="predicted"/>
<evidence type="ECO:0000313" key="3">
    <source>
        <dbReference type="Proteomes" id="UP000054776"/>
    </source>
</evidence>
<dbReference type="InParanoid" id="A0A0V1BBR7"/>
<dbReference type="AlphaFoldDB" id="A0A0V1BBR7"/>
<organism evidence="2 3">
    <name type="scientific">Trichinella spiralis</name>
    <name type="common">Trichina worm</name>
    <dbReference type="NCBI Taxonomy" id="6334"/>
    <lineage>
        <taxon>Eukaryota</taxon>
        <taxon>Metazoa</taxon>
        <taxon>Ecdysozoa</taxon>
        <taxon>Nematoda</taxon>
        <taxon>Enoplea</taxon>
        <taxon>Dorylaimia</taxon>
        <taxon>Trichinellida</taxon>
        <taxon>Trichinellidae</taxon>
        <taxon>Trichinella</taxon>
    </lineage>
</organism>
<dbReference type="EMBL" id="JYDH01000067">
    <property type="protein sequence ID" value="KRY34436.1"/>
    <property type="molecule type" value="Genomic_DNA"/>
</dbReference>